<name>A0A2P2MCR6_RHIMU</name>
<accession>A0A2P2MCR6</accession>
<keyword evidence="1" id="KW-0472">Membrane</keyword>
<dbReference type="GO" id="GO:0000428">
    <property type="term" value="C:DNA-directed RNA polymerase complex"/>
    <property type="evidence" value="ECO:0007669"/>
    <property type="project" value="UniProtKB-KW"/>
</dbReference>
<evidence type="ECO:0000313" key="2">
    <source>
        <dbReference type="EMBL" id="MBX27977.1"/>
    </source>
</evidence>
<evidence type="ECO:0000256" key="1">
    <source>
        <dbReference type="SAM" id="Phobius"/>
    </source>
</evidence>
<organism evidence="2">
    <name type="scientific">Rhizophora mucronata</name>
    <name type="common">Asiatic mangrove</name>
    <dbReference type="NCBI Taxonomy" id="61149"/>
    <lineage>
        <taxon>Eukaryota</taxon>
        <taxon>Viridiplantae</taxon>
        <taxon>Streptophyta</taxon>
        <taxon>Embryophyta</taxon>
        <taxon>Tracheophyta</taxon>
        <taxon>Spermatophyta</taxon>
        <taxon>Magnoliopsida</taxon>
        <taxon>eudicotyledons</taxon>
        <taxon>Gunneridae</taxon>
        <taxon>Pentapetalae</taxon>
        <taxon>rosids</taxon>
        <taxon>fabids</taxon>
        <taxon>Malpighiales</taxon>
        <taxon>Rhizophoraceae</taxon>
        <taxon>Rhizophora</taxon>
    </lineage>
</organism>
<keyword evidence="2" id="KW-0804">Transcription</keyword>
<keyword evidence="1" id="KW-1133">Transmembrane helix</keyword>
<sequence>MDHLISSNSTLGFVKPGQVLWYTFSHLGIFFLTNCMFVLHEAWIRSLQPLWSFC</sequence>
<proteinExistence type="predicted"/>
<keyword evidence="2" id="KW-0240">DNA-directed RNA polymerase</keyword>
<feature type="transmembrane region" description="Helical" evidence="1">
    <location>
        <begin position="20"/>
        <end position="39"/>
    </location>
</feature>
<keyword evidence="1" id="KW-0812">Transmembrane</keyword>
<protein>
    <submittedName>
        <fullName evidence="2">DNA-directed RNA polymerase 1B isoform X2</fullName>
    </submittedName>
</protein>
<dbReference type="AlphaFoldDB" id="A0A2P2MCR6"/>
<dbReference type="EMBL" id="GGEC01047493">
    <property type="protein sequence ID" value="MBX27977.1"/>
    <property type="molecule type" value="Transcribed_RNA"/>
</dbReference>
<reference evidence="2" key="1">
    <citation type="submission" date="2018-02" db="EMBL/GenBank/DDBJ databases">
        <title>Rhizophora mucronata_Transcriptome.</title>
        <authorList>
            <person name="Meera S.P."/>
            <person name="Sreeshan A."/>
            <person name="Augustine A."/>
        </authorList>
    </citation>
    <scope>NUCLEOTIDE SEQUENCE</scope>
    <source>
        <tissue evidence="2">Leaf</tissue>
    </source>
</reference>